<evidence type="ECO:0000259" key="8">
    <source>
        <dbReference type="Pfam" id="PF25954"/>
    </source>
</evidence>
<sequence length="347" mass="39535">MKNNKKDQIIIAFTKWTGILILLGITAWGLIYLYDITKYEQTNDAQVDAYLSPVNAKVGGYVEKIYFEDNQKVKRGDTLLVIEQDEYRIRKNTASSELMSSQAKLDILAAAEESQRRNIDVIKARISGAEAKLRQQEQEYERYQQLYKEESTTKQKLENVFATMQINTSDYNETQALLKASEAKLNDLHAERKAILAEIGTKKSLMERQDLDIRYTVITAPFTGQLGKKTIQEGQLVQPGQTLAFLTNETAEKWVVANFKETQIGKFRTGQKVKVKLDAYPDEEFSGLIESFSPTTGSRYSLLPPDNATGNFVKVIQRIPVRIRLTENRERISRLSPGMNANVYIIK</sequence>
<dbReference type="InterPro" id="IPR030190">
    <property type="entry name" value="MacA_alpha-hairpin_sf"/>
</dbReference>
<dbReference type="GO" id="GO:1990195">
    <property type="term" value="C:macrolide transmembrane transporter complex"/>
    <property type="evidence" value="ECO:0007669"/>
    <property type="project" value="InterPro"/>
</dbReference>
<comment type="subcellular location">
    <subcellularLocation>
        <location evidence="1">Membrane</location>
        <topology evidence="1">Single-pass membrane protein</topology>
    </subcellularLocation>
</comment>
<evidence type="ECO:0000256" key="2">
    <source>
        <dbReference type="ARBA" id="ARBA00022692"/>
    </source>
</evidence>
<proteinExistence type="predicted"/>
<dbReference type="Pfam" id="PF25917">
    <property type="entry name" value="BSH_RND"/>
    <property type="match status" value="1"/>
</dbReference>
<dbReference type="InterPro" id="IPR050739">
    <property type="entry name" value="MFP"/>
</dbReference>
<dbReference type="OrthoDB" id="9811754at2"/>
<reference evidence="10" key="1">
    <citation type="submission" date="2016-10" db="EMBL/GenBank/DDBJ databases">
        <authorList>
            <person name="Varghese N."/>
            <person name="Submissions S."/>
        </authorList>
    </citation>
    <scope>NUCLEOTIDE SEQUENCE [LARGE SCALE GENOMIC DNA]</scope>
    <source>
        <strain evidence="10">DSM 19684</strain>
    </source>
</reference>
<protein>
    <submittedName>
        <fullName evidence="9">Membrane fusion protein, multidrug efflux system</fullName>
    </submittedName>
</protein>
<evidence type="ECO:0000256" key="6">
    <source>
        <dbReference type="SAM" id="Phobius"/>
    </source>
</evidence>
<gene>
    <name evidence="9" type="ORF">SAMN05421825_3065</name>
</gene>
<dbReference type="AlphaFoldDB" id="A0A1G7SS45"/>
<dbReference type="GO" id="GO:1990961">
    <property type="term" value="P:xenobiotic detoxification by transmembrane export across the plasma membrane"/>
    <property type="evidence" value="ECO:0007669"/>
    <property type="project" value="InterPro"/>
</dbReference>
<dbReference type="GO" id="GO:0019898">
    <property type="term" value="C:extrinsic component of membrane"/>
    <property type="evidence" value="ECO:0007669"/>
    <property type="project" value="InterPro"/>
</dbReference>
<evidence type="ECO:0000259" key="7">
    <source>
        <dbReference type="Pfam" id="PF25917"/>
    </source>
</evidence>
<keyword evidence="10" id="KW-1185">Reference proteome</keyword>
<name>A0A1G7SS45_9FLAO</name>
<organism evidence="9 10">
    <name type="scientific">Epilithonimonas hungarica</name>
    <dbReference type="NCBI Taxonomy" id="454006"/>
    <lineage>
        <taxon>Bacteria</taxon>
        <taxon>Pseudomonadati</taxon>
        <taxon>Bacteroidota</taxon>
        <taxon>Flavobacteriia</taxon>
        <taxon>Flavobacteriales</taxon>
        <taxon>Weeksellaceae</taxon>
        <taxon>Chryseobacterium group</taxon>
        <taxon>Epilithonimonas</taxon>
    </lineage>
</organism>
<accession>A0A1G7SS45</accession>
<dbReference type="STRING" id="454006.SAMN05421825_3065"/>
<evidence type="ECO:0000256" key="4">
    <source>
        <dbReference type="ARBA" id="ARBA00023136"/>
    </source>
</evidence>
<feature type="coiled-coil region" evidence="5">
    <location>
        <begin position="119"/>
        <end position="198"/>
    </location>
</feature>
<keyword evidence="4 6" id="KW-0472">Membrane</keyword>
<evidence type="ECO:0000256" key="5">
    <source>
        <dbReference type="SAM" id="Coils"/>
    </source>
</evidence>
<keyword evidence="2 6" id="KW-0812">Transmembrane</keyword>
<dbReference type="InterPro" id="IPR058625">
    <property type="entry name" value="MdtA-like_BSH"/>
</dbReference>
<evidence type="ECO:0000313" key="9">
    <source>
        <dbReference type="EMBL" id="SDG25917.1"/>
    </source>
</evidence>
<dbReference type="EMBL" id="FNBH01000003">
    <property type="protein sequence ID" value="SDG25917.1"/>
    <property type="molecule type" value="Genomic_DNA"/>
</dbReference>
<dbReference type="Gene3D" id="2.40.50.100">
    <property type="match status" value="1"/>
</dbReference>
<evidence type="ECO:0000256" key="1">
    <source>
        <dbReference type="ARBA" id="ARBA00004167"/>
    </source>
</evidence>
<dbReference type="Gene3D" id="2.40.30.170">
    <property type="match status" value="1"/>
</dbReference>
<dbReference type="PANTHER" id="PTHR30386:SF26">
    <property type="entry name" value="TRANSPORT PROTEIN COMB"/>
    <property type="match status" value="1"/>
</dbReference>
<feature type="domain" description="Multidrug resistance protein MdtA-like barrel-sandwich hybrid" evidence="7">
    <location>
        <begin position="54"/>
        <end position="247"/>
    </location>
</feature>
<feature type="transmembrane region" description="Helical" evidence="6">
    <location>
        <begin position="12"/>
        <end position="34"/>
    </location>
</feature>
<dbReference type="Pfam" id="PF25954">
    <property type="entry name" value="Beta-barrel_RND_2"/>
    <property type="match status" value="1"/>
</dbReference>
<evidence type="ECO:0000256" key="3">
    <source>
        <dbReference type="ARBA" id="ARBA00022989"/>
    </source>
</evidence>
<dbReference type="RefSeq" id="WP_089874285.1">
    <property type="nucleotide sequence ID" value="NZ_FNBH01000003.1"/>
</dbReference>
<dbReference type="SUPFAM" id="SSF111369">
    <property type="entry name" value="HlyD-like secretion proteins"/>
    <property type="match status" value="2"/>
</dbReference>
<dbReference type="Gene3D" id="6.10.140.1990">
    <property type="match status" value="1"/>
</dbReference>
<evidence type="ECO:0000313" key="10">
    <source>
        <dbReference type="Proteomes" id="UP000199203"/>
    </source>
</evidence>
<dbReference type="InterPro" id="IPR058792">
    <property type="entry name" value="Beta-barrel_RND_2"/>
</dbReference>
<dbReference type="PANTHER" id="PTHR30386">
    <property type="entry name" value="MEMBRANE FUSION SUBUNIT OF EMRAB-TOLC MULTIDRUG EFFLUX PUMP"/>
    <property type="match status" value="1"/>
</dbReference>
<keyword evidence="5" id="KW-0175">Coiled coil</keyword>
<keyword evidence="3 6" id="KW-1133">Transmembrane helix</keyword>
<dbReference type="Proteomes" id="UP000199203">
    <property type="component" value="Unassembled WGS sequence"/>
</dbReference>
<feature type="domain" description="CusB-like beta-barrel" evidence="8">
    <location>
        <begin position="254"/>
        <end position="295"/>
    </location>
</feature>